<dbReference type="EMBL" id="CAKOFQ010006800">
    <property type="protein sequence ID" value="CAH1972587.1"/>
    <property type="molecule type" value="Genomic_DNA"/>
</dbReference>
<gene>
    <name evidence="3" type="ORF">ACAOBT_LOCUS10082</name>
</gene>
<evidence type="ECO:0000256" key="2">
    <source>
        <dbReference type="ARBA" id="ARBA00022490"/>
    </source>
</evidence>
<dbReference type="InterPro" id="IPR036322">
    <property type="entry name" value="WD40_repeat_dom_sf"/>
</dbReference>
<dbReference type="InterPro" id="IPR015943">
    <property type="entry name" value="WD40/YVTN_repeat-like_dom_sf"/>
</dbReference>
<keyword evidence="4" id="KW-1185">Reference proteome</keyword>
<protein>
    <submittedName>
        <fullName evidence="3">Uncharacterized protein</fullName>
    </submittedName>
</protein>
<proteinExistence type="predicted"/>
<dbReference type="GO" id="GO:0034709">
    <property type="term" value="C:methylosome"/>
    <property type="evidence" value="ECO:0007669"/>
    <property type="project" value="TreeGrafter"/>
</dbReference>
<dbReference type="SUPFAM" id="SSF50978">
    <property type="entry name" value="WD40 repeat-like"/>
    <property type="match status" value="1"/>
</dbReference>
<keyword evidence="2" id="KW-0963">Cytoplasm</keyword>
<dbReference type="Proteomes" id="UP001152888">
    <property type="component" value="Unassembled WGS sequence"/>
</dbReference>
<dbReference type="PANTHER" id="PTHR46853">
    <property type="entry name" value="METHYLOSOME PROTEIN 50"/>
    <property type="match status" value="1"/>
</dbReference>
<dbReference type="InterPro" id="IPR052139">
    <property type="entry name" value="Methylosome_Comp_WDR77"/>
</dbReference>
<dbReference type="Gene3D" id="2.130.10.10">
    <property type="entry name" value="YVTN repeat-like/Quinoprotein amine dehydrogenase"/>
    <property type="match status" value="1"/>
</dbReference>
<comment type="subcellular location">
    <subcellularLocation>
        <location evidence="1">Cytoplasm</location>
    </subcellularLocation>
</comment>
<evidence type="ECO:0000256" key="1">
    <source>
        <dbReference type="ARBA" id="ARBA00004496"/>
    </source>
</evidence>
<dbReference type="PANTHER" id="PTHR46853:SF1">
    <property type="entry name" value="METHYLOSOME PROTEIN 50"/>
    <property type="match status" value="1"/>
</dbReference>
<reference evidence="3" key="1">
    <citation type="submission" date="2022-03" db="EMBL/GenBank/DDBJ databases">
        <authorList>
            <person name="Sayadi A."/>
        </authorList>
    </citation>
    <scope>NUCLEOTIDE SEQUENCE</scope>
</reference>
<dbReference type="OrthoDB" id="10260946at2759"/>
<sequence length="173" mass="19827">MYLGPQRRKTIRFVCPISILPRNRRSARPRALKLAPLRAARCLLSSYSHKVLYVNEFSSVTSVAWNQQSDNYIMVGVQAGDIYLVDKRETNNFVTVFTCFDAPVSRIAFKDSSEFAVCGETKEVLVLSCEDTCLETIYKYDEHKDHVKDIKWHNSTLYSCGFGKCLLKHGMEE</sequence>
<evidence type="ECO:0000313" key="3">
    <source>
        <dbReference type="EMBL" id="CAH1972587.1"/>
    </source>
</evidence>
<name>A0A9P0KGC4_ACAOB</name>
<evidence type="ECO:0000313" key="4">
    <source>
        <dbReference type="Proteomes" id="UP001152888"/>
    </source>
</evidence>
<dbReference type="AlphaFoldDB" id="A0A9P0KGC4"/>
<accession>A0A9P0KGC4</accession>
<comment type="caution">
    <text evidence="3">The sequence shown here is derived from an EMBL/GenBank/DDBJ whole genome shotgun (WGS) entry which is preliminary data.</text>
</comment>
<dbReference type="GO" id="GO:0007309">
    <property type="term" value="P:oocyte axis specification"/>
    <property type="evidence" value="ECO:0007669"/>
    <property type="project" value="TreeGrafter"/>
</dbReference>
<organism evidence="3 4">
    <name type="scientific">Acanthoscelides obtectus</name>
    <name type="common">Bean weevil</name>
    <name type="synonym">Bruchus obtectus</name>
    <dbReference type="NCBI Taxonomy" id="200917"/>
    <lineage>
        <taxon>Eukaryota</taxon>
        <taxon>Metazoa</taxon>
        <taxon>Ecdysozoa</taxon>
        <taxon>Arthropoda</taxon>
        <taxon>Hexapoda</taxon>
        <taxon>Insecta</taxon>
        <taxon>Pterygota</taxon>
        <taxon>Neoptera</taxon>
        <taxon>Endopterygota</taxon>
        <taxon>Coleoptera</taxon>
        <taxon>Polyphaga</taxon>
        <taxon>Cucujiformia</taxon>
        <taxon>Chrysomeloidea</taxon>
        <taxon>Chrysomelidae</taxon>
        <taxon>Bruchinae</taxon>
        <taxon>Bruchini</taxon>
        <taxon>Acanthoscelides</taxon>
    </lineage>
</organism>